<comment type="caution">
    <text evidence="14">The sequence shown here is derived from an EMBL/GenBank/DDBJ whole genome shotgun (WGS) entry which is preliminary data.</text>
</comment>
<evidence type="ECO:0000259" key="12">
    <source>
        <dbReference type="Pfam" id="PF00593"/>
    </source>
</evidence>
<dbReference type="AlphaFoldDB" id="A0A840YR39"/>
<evidence type="ECO:0000256" key="3">
    <source>
        <dbReference type="ARBA" id="ARBA00022452"/>
    </source>
</evidence>
<dbReference type="Proteomes" id="UP000527143">
    <property type="component" value="Unassembled WGS sequence"/>
</dbReference>
<evidence type="ECO:0000256" key="2">
    <source>
        <dbReference type="ARBA" id="ARBA00022448"/>
    </source>
</evidence>
<evidence type="ECO:0000256" key="8">
    <source>
        <dbReference type="PROSITE-ProRule" id="PRU01360"/>
    </source>
</evidence>
<gene>
    <name evidence="14" type="ORF">FHT02_003133</name>
</gene>
<dbReference type="Pfam" id="PF00593">
    <property type="entry name" value="TonB_dep_Rec_b-barrel"/>
    <property type="match status" value="1"/>
</dbReference>
<keyword evidence="4 8" id="KW-0812">Transmembrane</keyword>
<dbReference type="PANTHER" id="PTHR40980:SF4">
    <property type="entry name" value="TONB-DEPENDENT RECEPTOR-LIKE BETA-BARREL DOMAIN-CONTAINING PROTEIN"/>
    <property type="match status" value="1"/>
</dbReference>
<evidence type="ECO:0000256" key="9">
    <source>
        <dbReference type="RuleBase" id="RU003357"/>
    </source>
</evidence>
<dbReference type="PROSITE" id="PS51257">
    <property type="entry name" value="PROKAR_LIPOPROTEIN"/>
    <property type="match status" value="1"/>
</dbReference>
<dbReference type="InterPro" id="IPR000531">
    <property type="entry name" value="Beta-barrel_TonB"/>
</dbReference>
<dbReference type="CDD" id="cd01347">
    <property type="entry name" value="ligand_gated_channel"/>
    <property type="match status" value="1"/>
</dbReference>
<evidence type="ECO:0000256" key="11">
    <source>
        <dbReference type="SAM" id="SignalP"/>
    </source>
</evidence>
<feature type="chain" id="PRO_5032633856" evidence="11">
    <location>
        <begin position="27"/>
        <end position="761"/>
    </location>
</feature>
<keyword evidence="2 8" id="KW-0813">Transport</keyword>
<keyword evidence="11" id="KW-0732">Signal</keyword>
<comment type="subcellular location">
    <subcellularLocation>
        <location evidence="1 8">Cell outer membrane</location>
        <topology evidence="1 8">Multi-pass membrane protein</topology>
    </subcellularLocation>
</comment>
<evidence type="ECO:0000313" key="14">
    <source>
        <dbReference type="EMBL" id="MBB5711881.1"/>
    </source>
</evidence>
<dbReference type="InterPro" id="IPR039426">
    <property type="entry name" value="TonB-dep_rcpt-like"/>
</dbReference>
<feature type="compositionally biased region" description="Acidic residues" evidence="10">
    <location>
        <begin position="517"/>
        <end position="527"/>
    </location>
</feature>
<dbReference type="EMBL" id="JACIJF010000010">
    <property type="protein sequence ID" value="MBB5711881.1"/>
    <property type="molecule type" value="Genomic_DNA"/>
</dbReference>
<reference evidence="14 15" key="1">
    <citation type="submission" date="2020-08" db="EMBL/GenBank/DDBJ databases">
        <title>Genomic Encyclopedia of Type Strains, Phase IV (KMG-IV): sequencing the most valuable type-strain genomes for metagenomic binning, comparative biology and taxonomic classification.</title>
        <authorList>
            <person name="Goeker M."/>
        </authorList>
    </citation>
    <scope>NUCLEOTIDE SEQUENCE [LARGE SCALE GENOMIC DNA]</scope>
    <source>
        <strain evidence="14 15">DSM 26736</strain>
    </source>
</reference>
<evidence type="ECO:0000313" key="15">
    <source>
        <dbReference type="Proteomes" id="UP000527143"/>
    </source>
</evidence>
<evidence type="ECO:0000259" key="13">
    <source>
        <dbReference type="Pfam" id="PF07715"/>
    </source>
</evidence>
<dbReference type="SUPFAM" id="SSF56935">
    <property type="entry name" value="Porins"/>
    <property type="match status" value="1"/>
</dbReference>
<dbReference type="RefSeq" id="WP_184089468.1">
    <property type="nucleotide sequence ID" value="NZ_JACIJF010000010.1"/>
</dbReference>
<feature type="region of interest" description="Disordered" evidence="10">
    <location>
        <begin position="512"/>
        <end position="534"/>
    </location>
</feature>
<keyword evidence="6 8" id="KW-0472">Membrane</keyword>
<dbReference type="PROSITE" id="PS52016">
    <property type="entry name" value="TONB_DEPENDENT_REC_3"/>
    <property type="match status" value="1"/>
</dbReference>
<organism evidence="14 15">
    <name type="scientific">Sphingomonas xinjiangensis</name>
    <dbReference type="NCBI Taxonomy" id="643568"/>
    <lineage>
        <taxon>Bacteria</taxon>
        <taxon>Pseudomonadati</taxon>
        <taxon>Pseudomonadota</taxon>
        <taxon>Alphaproteobacteria</taxon>
        <taxon>Sphingomonadales</taxon>
        <taxon>Sphingomonadaceae</taxon>
        <taxon>Sphingomonas</taxon>
    </lineage>
</organism>
<dbReference type="Pfam" id="PF07715">
    <property type="entry name" value="Plug"/>
    <property type="match status" value="1"/>
</dbReference>
<feature type="signal peptide" evidence="11">
    <location>
        <begin position="1"/>
        <end position="26"/>
    </location>
</feature>
<proteinExistence type="inferred from homology"/>
<comment type="similarity">
    <text evidence="8 9">Belongs to the TonB-dependent receptor family.</text>
</comment>
<evidence type="ECO:0000256" key="7">
    <source>
        <dbReference type="ARBA" id="ARBA00023237"/>
    </source>
</evidence>
<evidence type="ECO:0000256" key="6">
    <source>
        <dbReference type="ARBA" id="ARBA00023136"/>
    </source>
</evidence>
<keyword evidence="3 8" id="KW-1134">Transmembrane beta strand</keyword>
<evidence type="ECO:0000256" key="10">
    <source>
        <dbReference type="SAM" id="MobiDB-lite"/>
    </source>
</evidence>
<evidence type="ECO:0000256" key="4">
    <source>
        <dbReference type="ARBA" id="ARBA00022692"/>
    </source>
</evidence>
<sequence>MTVSRLLGGAALAALAACMTPIAASAQDTETGQPVAGGNDDAQAEQRAQEVIVTGEIFFRNRTTDTNPVLSYDLEYFQKFEPVSVGEMLKRVPGATFSSDVLEYDQVQFRGLPGGFTNVLINGRRAPGGSADGSFFVDRLPAELVERIEIVRAPRPDQPSDGIAGTLNVVTKEAASFEGGFLKLAGLLNTRDGGVRPSAALAYAGKIGAATDYWAALNYQKRRNPKEKVSYRFGGEPTTDDERFPADVADSNYATDPEFDNFEAQSDTRDGTDISGSAEISHQFGEGGRLRINGFFVDTDRHEDETSVTFDGADLDFDGVEVQRERISQQSYAITSDARIPLGGFTLGVAGGWNKFKDNTDTTTLVGENEDDYGDIELDEAETLDIADQEWSATVFGEFGGDNPFKAKIGSDLLFKSRDGVNDGTFATNSFRIKEDRYSPYIRLSYDAGPLSIDGGVRYEITRRDVTGETVAGTSSYSDDLLNPSLSLRYSVGDGQFRGSVARTIRRPDYDLLSPFTDEETPGDDDITTGNPGLRNQRAWGADLGYEHRIGRNGIAGVNFFYRDVSDLIELVSLGENPDNEDGQAFTPQNIGDGKAWGVEFDLSAPLTLFGMPNTGIFANYTYLDSETTDPFTREKRRFNNQPQHVYNVGFIHNVRSAGISFGSTISGRSAASESNFDEVVRLRYDPDLEAFVEKRFGDAVVVRLSAQNLLDRVKYEDFRKYDGDSLAEILENRQAGDLDEYEIEREHSGPLVQLTMRAAF</sequence>
<dbReference type="Gene3D" id="2.40.170.20">
    <property type="entry name" value="TonB-dependent receptor, beta-barrel domain"/>
    <property type="match status" value="1"/>
</dbReference>
<keyword evidence="5 9" id="KW-0798">TonB box</keyword>
<dbReference type="InterPro" id="IPR012910">
    <property type="entry name" value="Plug_dom"/>
</dbReference>
<dbReference type="Gene3D" id="2.170.130.10">
    <property type="entry name" value="TonB-dependent receptor, plug domain"/>
    <property type="match status" value="1"/>
</dbReference>
<dbReference type="PANTHER" id="PTHR40980">
    <property type="entry name" value="PLUG DOMAIN-CONTAINING PROTEIN"/>
    <property type="match status" value="1"/>
</dbReference>
<protein>
    <submittedName>
        <fullName evidence="14">TonB-dependent receptor</fullName>
    </submittedName>
</protein>
<accession>A0A840YR39</accession>
<evidence type="ECO:0000256" key="1">
    <source>
        <dbReference type="ARBA" id="ARBA00004571"/>
    </source>
</evidence>
<feature type="domain" description="TonB-dependent receptor plug" evidence="13">
    <location>
        <begin position="68"/>
        <end position="165"/>
    </location>
</feature>
<name>A0A840YR39_9SPHN</name>
<dbReference type="GO" id="GO:0009279">
    <property type="term" value="C:cell outer membrane"/>
    <property type="evidence" value="ECO:0007669"/>
    <property type="project" value="UniProtKB-SubCell"/>
</dbReference>
<dbReference type="InterPro" id="IPR037066">
    <property type="entry name" value="Plug_dom_sf"/>
</dbReference>
<keyword evidence="14" id="KW-0675">Receptor</keyword>
<keyword evidence="15" id="KW-1185">Reference proteome</keyword>
<feature type="domain" description="TonB-dependent receptor-like beta-barrel" evidence="12">
    <location>
        <begin position="409"/>
        <end position="662"/>
    </location>
</feature>
<dbReference type="InterPro" id="IPR036942">
    <property type="entry name" value="Beta-barrel_TonB_sf"/>
</dbReference>
<evidence type="ECO:0000256" key="5">
    <source>
        <dbReference type="ARBA" id="ARBA00023077"/>
    </source>
</evidence>
<keyword evidence="7 8" id="KW-0998">Cell outer membrane</keyword>